<evidence type="ECO:0000313" key="4">
    <source>
        <dbReference type="Proteomes" id="UP000789405"/>
    </source>
</evidence>
<evidence type="ECO:0000313" key="3">
    <source>
        <dbReference type="EMBL" id="CAG8625065.1"/>
    </source>
</evidence>
<dbReference type="InterPro" id="IPR029044">
    <property type="entry name" value="Nucleotide-diphossugar_trans"/>
</dbReference>
<dbReference type="AlphaFoldDB" id="A0A9N9D6W8"/>
<sequence length="446" mass="52823">MSPIKFISLIKDIKASHGLKFYTFLLTFIIAIPLLHLVFVFDFINYLNYPIIKINIILPQHSNASTVNYQNRPPDGYVIDINRVNKHCEPINYTTAVLYKYPVQNCLDYLDSKQADYLVKPSSPKYCNENDPMIFHVYWRGKDAEKIALMIKSFLYTQPLRCSCLYIWVDENYEDLRLNKKIWPLIRFSGKNLFFKKWITDEQLNSDPIFHGWKSKLSLSQNVVGFSDIVRFALLHRYGGMYLDADVLCLRDMSPIYNLNFDFAYRWSFWTHYNTAILRLHPNSTIGRTIIQEAMLSNMDFHPMSIKEYIIKDRSKSITIQDLNQHLYMMPVILFDPLWLKVDLTIVNQILRPNLNVFLDVFKPYVLDYEFPASLVRKMNNDPLKLRHKHQFFRGAFTYHWHNNWRRSIDPGSWLGVLESAYDAFIEGRGSNMYNEHLSFVKKKLL</sequence>
<accession>A0A9N9D6W8</accession>
<dbReference type="OrthoDB" id="409543at2759"/>
<dbReference type="InterPro" id="IPR007577">
    <property type="entry name" value="GlycoTrfase_DXD_sugar-bd_CS"/>
</dbReference>
<gene>
    <name evidence="3" type="ORF">DERYTH_LOCUS8844</name>
</gene>
<keyword evidence="2" id="KW-1133">Transmembrane helix</keyword>
<dbReference type="Pfam" id="PF04488">
    <property type="entry name" value="Gly_transf_sug"/>
    <property type="match status" value="1"/>
</dbReference>
<keyword evidence="2" id="KW-0812">Transmembrane</keyword>
<keyword evidence="2" id="KW-0472">Membrane</keyword>
<organism evidence="3 4">
    <name type="scientific">Dentiscutata erythropus</name>
    <dbReference type="NCBI Taxonomy" id="1348616"/>
    <lineage>
        <taxon>Eukaryota</taxon>
        <taxon>Fungi</taxon>
        <taxon>Fungi incertae sedis</taxon>
        <taxon>Mucoromycota</taxon>
        <taxon>Glomeromycotina</taxon>
        <taxon>Glomeromycetes</taxon>
        <taxon>Diversisporales</taxon>
        <taxon>Gigasporaceae</taxon>
        <taxon>Dentiscutata</taxon>
    </lineage>
</organism>
<dbReference type="Proteomes" id="UP000789405">
    <property type="component" value="Unassembled WGS sequence"/>
</dbReference>
<dbReference type="Gene3D" id="3.90.550.20">
    <property type="match status" value="1"/>
</dbReference>
<evidence type="ECO:0000256" key="2">
    <source>
        <dbReference type="SAM" id="Phobius"/>
    </source>
</evidence>
<reference evidence="3" key="1">
    <citation type="submission" date="2021-06" db="EMBL/GenBank/DDBJ databases">
        <authorList>
            <person name="Kallberg Y."/>
            <person name="Tangrot J."/>
            <person name="Rosling A."/>
        </authorList>
    </citation>
    <scope>NUCLEOTIDE SEQUENCE</scope>
    <source>
        <strain evidence="3">MA453B</strain>
    </source>
</reference>
<keyword evidence="4" id="KW-1185">Reference proteome</keyword>
<dbReference type="SUPFAM" id="SSF53448">
    <property type="entry name" value="Nucleotide-diphospho-sugar transferases"/>
    <property type="match status" value="1"/>
</dbReference>
<proteinExistence type="inferred from homology"/>
<name>A0A9N9D6W8_9GLOM</name>
<dbReference type="EMBL" id="CAJVPY010004666">
    <property type="protein sequence ID" value="CAG8625065.1"/>
    <property type="molecule type" value="Genomic_DNA"/>
</dbReference>
<feature type="transmembrane region" description="Helical" evidence="2">
    <location>
        <begin position="21"/>
        <end position="44"/>
    </location>
</feature>
<comment type="similarity">
    <text evidence="1">Belongs to the glycosyltransferase 32 family.</text>
</comment>
<protein>
    <submittedName>
        <fullName evidence="3">13207_t:CDS:1</fullName>
    </submittedName>
</protein>
<comment type="caution">
    <text evidence="3">The sequence shown here is derived from an EMBL/GenBank/DDBJ whole genome shotgun (WGS) entry which is preliminary data.</text>
</comment>
<evidence type="ECO:0000256" key="1">
    <source>
        <dbReference type="ARBA" id="ARBA00009003"/>
    </source>
</evidence>